<dbReference type="PANTHER" id="PTHR43132">
    <property type="entry name" value="ARSENICAL RESISTANCE OPERON REPRESSOR ARSR-RELATED"/>
    <property type="match status" value="1"/>
</dbReference>
<sequence length="124" mass="13363">MNATPRRPRTPTTGTTLSGIDAEAMRTHAGDAARILRSLANENRLLLLCLLAGGEHSVSELNARVPLSQSALSQHLALLRESGLVNTRREAQTIYYSLADGPAGRIIQLLHELYCDDARTCAAA</sequence>
<keyword evidence="2 5" id="KW-0238">DNA-binding</keyword>
<dbReference type="InterPro" id="IPR036388">
    <property type="entry name" value="WH-like_DNA-bd_sf"/>
</dbReference>
<evidence type="ECO:0000256" key="2">
    <source>
        <dbReference type="ARBA" id="ARBA00023125"/>
    </source>
</evidence>
<dbReference type="InterPro" id="IPR036390">
    <property type="entry name" value="WH_DNA-bd_sf"/>
</dbReference>
<dbReference type="InterPro" id="IPR051011">
    <property type="entry name" value="Metal_resp_trans_reg"/>
</dbReference>
<accession>A0A1M4XR22</accession>
<dbReference type="InterPro" id="IPR001845">
    <property type="entry name" value="HTH_ArsR_DNA-bd_dom"/>
</dbReference>
<dbReference type="PANTHER" id="PTHR43132:SF2">
    <property type="entry name" value="ARSENICAL RESISTANCE OPERON REPRESSOR ARSR-RELATED"/>
    <property type="match status" value="1"/>
</dbReference>
<reference evidence="6" key="1">
    <citation type="submission" date="2016-11" db="EMBL/GenBank/DDBJ databases">
        <authorList>
            <person name="Varghese N."/>
            <person name="Submissions S."/>
        </authorList>
    </citation>
    <scope>NUCLEOTIDE SEQUENCE [LARGE SCALE GENOMIC DNA]</scope>
    <source>
        <strain evidence="6">DSM 14834</strain>
    </source>
</reference>
<gene>
    <name evidence="5" type="ORF">SAMN02745204_01496</name>
</gene>
<proteinExistence type="predicted"/>
<evidence type="ECO:0000313" key="5">
    <source>
        <dbReference type="EMBL" id="SHE95870.1"/>
    </source>
</evidence>
<dbReference type="PRINTS" id="PR00778">
    <property type="entry name" value="HTHARSR"/>
</dbReference>
<dbReference type="Proteomes" id="UP000242857">
    <property type="component" value="Unassembled WGS sequence"/>
</dbReference>
<protein>
    <submittedName>
        <fullName evidence="5">DNA-binding transcriptional regulator, ArsR family</fullName>
    </submittedName>
</protein>
<dbReference type="RefSeq" id="WP_072755989.1">
    <property type="nucleotide sequence ID" value="NZ_FQUK01000022.1"/>
</dbReference>
<organism evidence="5 6">
    <name type="scientific">Thermomonas hydrothermalis</name>
    <dbReference type="NCBI Taxonomy" id="213588"/>
    <lineage>
        <taxon>Bacteria</taxon>
        <taxon>Pseudomonadati</taxon>
        <taxon>Pseudomonadota</taxon>
        <taxon>Gammaproteobacteria</taxon>
        <taxon>Lysobacterales</taxon>
        <taxon>Lysobacteraceae</taxon>
        <taxon>Thermomonas</taxon>
    </lineage>
</organism>
<dbReference type="SMART" id="SM00418">
    <property type="entry name" value="HTH_ARSR"/>
    <property type="match status" value="1"/>
</dbReference>
<dbReference type="InterPro" id="IPR011991">
    <property type="entry name" value="ArsR-like_HTH"/>
</dbReference>
<evidence type="ECO:0000313" key="6">
    <source>
        <dbReference type="Proteomes" id="UP000242857"/>
    </source>
</evidence>
<keyword evidence="3" id="KW-0804">Transcription</keyword>
<name>A0A1M4XR22_9GAMM</name>
<dbReference type="Pfam" id="PF01022">
    <property type="entry name" value="HTH_5"/>
    <property type="match status" value="1"/>
</dbReference>
<dbReference type="EMBL" id="FQUK01000022">
    <property type="protein sequence ID" value="SHE95870.1"/>
    <property type="molecule type" value="Genomic_DNA"/>
</dbReference>
<evidence type="ECO:0000256" key="1">
    <source>
        <dbReference type="ARBA" id="ARBA00023015"/>
    </source>
</evidence>
<dbReference type="SUPFAM" id="SSF46785">
    <property type="entry name" value="Winged helix' DNA-binding domain"/>
    <property type="match status" value="1"/>
</dbReference>
<keyword evidence="1" id="KW-0805">Transcription regulation</keyword>
<keyword evidence="6" id="KW-1185">Reference proteome</keyword>
<dbReference type="STRING" id="213588.SAMN02745204_01496"/>
<evidence type="ECO:0000259" key="4">
    <source>
        <dbReference type="PROSITE" id="PS50987"/>
    </source>
</evidence>
<evidence type="ECO:0000256" key="3">
    <source>
        <dbReference type="ARBA" id="ARBA00023163"/>
    </source>
</evidence>
<dbReference type="NCBIfam" id="NF033788">
    <property type="entry name" value="HTH_metalloreg"/>
    <property type="match status" value="1"/>
</dbReference>
<dbReference type="GO" id="GO:0003677">
    <property type="term" value="F:DNA binding"/>
    <property type="evidence" value="ECO:0007669"/>
    <property type="project" value="UniProtKB-KW"/>
</dbReference>
<dbReference type="Gene3D" id="1.10.10.10">
    <property type="entry name" value="Winged helix-like DNA-binding domain superfamily/Winged helix DNA-binding domain"/>
    <property type="match status" value="1"/>
</dbReference>
<feature type="domain" description="HTH arsR-type" evidence="4">
    <location>
        <begin position="24"/>
        <end position="121"/>
    </location>
</feature>
<dbReference type="PROSITE" id="PS50987">
    <property type="entry name" value="HTH_ARSR_2"/>
    <property type="match status" value="1"/>
</dbReference>
<dbReference type="CDD" id="cd00090">
    <property type="entry name" value="HTH_ARSR"/>
    <property type="match status" value="1"/>
</dbReference>
<dbReference type="GO" id="GO:0003700">
    <property type="term" value="F:DNA-binding transcription factor activity"/>
    <property type="evidence" value="ECO:0007669"/>
    <property type="project" value="InterPro"/>
</dbReference>
<dbReference type="AlphaFoldDB" id="A0A1M4XR22"/>